<reference evidence="10" key="1">
    <citation type="submission" date="2015-07" db="EMBL/GenBank/DDBJ databases">
        <title>Discovery of a poly(ethylene terephthalate assimilation.</title>
        <authorList>
            <person name="Yoshida S."/>
            <person name="Hiraga K."/>
            <person name="Takehana T."/>
            <person name="Taniguchi I."/>
            <person name="Yamaji H."/>
            <person name="Maeda Y."/>
            <person name="Toyohara K."/>
            <person name="Miyamoto K."/>
            <person name="Kimura Y."/>
            <person name="Oda K."/>
        </authorList>
    </citation>
    <scope>NUCLEOTIDE SEQUENCE [LARGE SCALE GENOMIC DNA]</scope>
    <source>
        <strain evidence="10">NBRC 110686 / TISTR 2288 / 201-F6</strain>
    </source>
</reference>
<feature type="transmembrane region" description="Helical" evidence="7">
    <location>
        <begin position="54"/>
        <end position="73"/>
    </location>
</feature>
<dbReference type="GO" id="GO:0022857">
    <property type="term" value="F:transmembrane transporter activity"/>
    <property type="evidence" value="ECO:0007669"/>
    <property type="project" value="UniProtKB-UniRule"/>
</dbReference>
<evidence type="ECO:0000256" key="6">
    <source>
        <dbReference type="ARBA" id="ARBA00023136"/>
    </source>
</evidence>
<evidence type="ECO:0000313" key="10">
    <source>
        <dbReference type="Proteomes" id="UP000037660"/>
    </source>
</evidence>
<comment type="subcellular location">
    <subcellularLocation>
        <location evidence="1 7">Cell inner membrane</location>
        <topology evidence="1 7">Multi-pass membrane protein</topology>
    </subcellularLocation>
</comment>
<feature type="transmembrane region" description="Helical" evidence="7">
    <location>
        <begin position="139"/>
        <end position="162"/>
    </location>
</feature>
<accession>A0A0K8NXV2</accession>
<gene>
    <name evidence="9" type="ORF">ISF6_0789</name>
</gene>
<keyword evidence="2" id="KW-1003">Cell membrane</keyword>
<dbReference type="Pfam" id="PF06808">
    <property type="entry name" value="DctM"/>
    <property type="match status" value="1"/>
</dbReference>
<dbReference type="RefSeq" id="WP_054019274.1">
    <property type="nucleotide sequence ID" value="NZ_BBYR01000017.1"/>
</dbReference>
<keyword evidence="4 7" id="KW-0812">Transmembrane</keyword>
<proteinExistence type="inferred from homology"/>
<keyword evidence="6 7" id="KW-0472">Membrane</keyword>
<feature type="transmembrane region" description="Helical" evidence="7">
    <location>
        <begin position="411"/>
        <end position="439"/>
    </location>
</feature>
<evidence type="ECO:0000256" key="5">
    <source>
        <dbReference type="ARBA" id="ARBA00022989"/>
    </source>
</evidence>
<comment type="subunit">
    <text evidence="7">The complex comprises the extracytoplasmic solute receptor protein and the two transmembrane proteins.</text>
</comment>
<dbReference type="AlphaFoldDB" id="A0A0K8NXV2"/>
<dbReference type="EMBL" id="BBYR01000017">
    <property type="protein sequence ID" value="GAP35198.1"/>
    <property type="molecule type" value="Genomic_DNA"/>
</dbReference>
<reference evidence="9 10" key="2">
    <citation type="journal article" date="2016" name="Science">
        <title>A bacterium that degrades and assimilates poly(ethylene terephthalate).</title>
        <authorList>
            <person name="Yoshida S."/>
            <person name="Hiraga K."/>
            <person name="Takehana T."/>
            <person name="Taniguchi I."/>
            <person name="Yamaji H."/>
            <person name="Maeda Y."/>
            <person name="Toyohara K."/>
            <person name="Miyamoto K."/>
            <person name="Kimura Y."/>
            <person name="Oda K."/>
        </authorList>
    </citation>
    <scope>NUCLEOTIDE SEQUENCE [LARGE SCALE GENOMIC DNA]</scope>
    <source>
        <strain evidence="10">NBRC 110686 / TISTR 2288 / 201-F6</strain>
    </source>
</reference>
<dbReference type="InterPro" id="IPR004681">
    <property type="entry name" value="TRAP_DctM"/>
</dbReference>
<dbReference type="PANTHER" id="PTHR33362:SF7">
    <property type="entry name" value="SLL1103 PROTEIN"/>
    <property type="match status" value="1"/>
</dbReference>
<dbReference type="PANTHER" id="PTHR33362">
    <property type="entry name" value="SIALIC ACID TRAP TRANSPORTER PERMEASE PROTEIN SIAT-RELATED"/>
    <property type="match status" value="1"/>
</dbReference>
<keyword evidence="7" id="KW-0813">Transport</keyword>
<organism evidence="9 10">
    <name type="scientific">Piscinibacter sakaiensis</name>
    <name type="common">Ideonella sakaiensis</name>
    <dbReference type="NCBI Taxonomy" id="1547922"/>
    <lineage>
        <taxon>Bacteria</taxon>
        <taxon>Pseudomonadati</taxon>
        <taxon>Pseudomonadota</taxon>
        <taxon>Betaproteobacteria</taxon>
        <taxon>Burkholderiales</taxon>
        <taxon>Sphaerotilaceae</taxon>
        <taxon>Piscinibacter</taxon>
    </lineage>
</organism>
<keyword evidence="5 7" id="KW-1133">Transmembrane helix</keyword>
<keyword evidence="3 7" id="KW-0997">Cell inner membrane</keyword>
<feature type="transmembrane region" description="Helical" evidence="7">
    <location>
        <begin position="227"/>
        <end position="245"/>
    </location>
</feature>
<feature type="transmembrane region" description="Helical" evidence="7">
    <location>
        <begin position="325"/>
        <end position="353"/>
    </location>
</feature>
<dbReference type="PIRSF" id="PIRSF006066">
    <property type="entry name" value="HI0050"/>
    <property type="match status" value="1"/>
</dbReference>
<feature type="transmembrane region" description="Helical" evidence="7">
    <location>
        <begin position="93"/>
        <end position="118"/>
    </location>
</feature>
<evidence type="ECO:0000256" key="7">
    <source>
        <dbReference type="RuleBase" id="RU369079"/>
    </source>
</evidence>
<name>A0A0K8NXV2_PISS1</name>
<feature type="domain" description="TRAP C4-dicarboxylate transport system permease DctM subunit" evidence="8">
    <location>
        <begin position="12"/>
        <end position="427"/>
    </location>
</feature>
<dbReference type="InterPro" id="IPR010656">
    <property type="entry name" value="DctM"/>
</dbReference>
<comment type="caution">
    <text evidence="9">The sequence shown here is derived from an EMBL/GenBank/DDBJ whole genome shotgun (WGS) entry which is preliminary data.</text>
</comment>
<protein>
    <recommendedName>
        <fullName evidence="7">TRAP transporter large permease protein</fullName>
    </recommendedName>
</protein>
<evidence type="ECO:0000256" key="3">
    <source>
        <dbReference type="ARBA" id="ARBA00022519"/>
    </source>
</evidence>
<feature type="transmembrane region" description="Helical" evidence="7">
    <location>
        <begin position="174"/>
        <end position="199"/>
    </location>
</feature>
<evidence type="ECO:0000256" key="4">
    <source>
        <dbReference type="ARBA" id="ARBA00022692"/>
    </source>
</evidence>
<feature type="transmembrane region" description="Helical" evidence="7">
    <location>
        <begin position="12"/>
        <end position="42"/>
    </location>
</feature>
<evidence type="ECO:0000259" key="8">
    <source>
        <dbReference type="Pfam" id="PF06808"/>
    </source>
</evidence>
<comment type="function">
    <text evidence="7">Part of the tripartite ATP-independent periplasmic (TRAP) transport system.</text>
</comment>
<feature type="transmembrane region" description="Helical" evidence="7">
    <location>
        <begin position="365"/>
        <end position="391"/>
    </location>
</feature>
<feature type="transmembrane region" description="Helical" evidence="7">
    <location>
        <begin position="281"/>
        <end position="305"/>
    </location>
</feature>
<dbReference type="Proteomes" id="UP000037660">
    <property type="component" value="Unassembled WGS sequence"/>
</dbReference>
<dbReference type="GO" id="GO:0005886">
    <property type="term" value="C:plasma membrane"/>
    <property type="evidence" value="ECO:0007669"/>
    <property type="project" value="UniProtKB-SubCell"/>
</dbReference>
<evidence type="ECO:0000256" key="1">
    <source>
        <dbReference type="ARBA" id="ARBA00004429"/>
    </source>
</evidence>
<evidence type="ECO:0000313" key="9">
    <source>
        <dbReference type="EMBL" id="GAP35198.1"/>
    </source>
</evidence>
<dbReference type="STRING" id="1547922.ISF6_0789"/>
<feature type="transmembrane region" description="Helical" evidence="7">
    <location>
        <begin position="251"/>
        <end position="269"/>
    </location>
</feature>
<dbReference type="NCBIfam" id="TIGR00786">
    <property type="entry name" value="dctM"/>
    <property type="match status" value="1"/>
</dbReference>
<comment type="similarity">
    <text evidence="7">Belongs to the TRAP transporter large permease family.</text>
</comment>
<sequence>MNAYLPFLMLPVAFGLMFLGVQVAFAMLLTATGFGLLTFGPAVMHQFVEKIDDLASNFVFAAIPLFVFMGAVLEKSGIADRLFEAIHIWTRRLPGGLAIATVLMCVVFAASSGVIGATESVVGLLTIPIMLRYGYDKRLISGVICAGGSLGTIIPPSVVVIVMGPLANVSVGDLMYGMVFPGLLMAGLYLVYVLALCILRPAHGPRIPPDPNDPSFVQKLGITARNLLPPLGMIVAVLGSILGGLASPTEAAAIGCVCAVLLTVVYRRFSWPGLYDSLLKTARVTAMIMAVLLGGTLFTGVFIGGGGINLASSLIREMQLTPWQLLGMVLFILFIAGFFLDWISIVLIFLPIFTPLVTGVGFDPVWFCILFLIMIQTSYLTPPLAPAIFYLRAVAPPEITMRHMYAGMVPFIGLQLVVLSMTLYWPALVTWLPGVAMALR</sequence>
<keyword evidence="10" id="KW-1185">Reference proteome</keyword>
<dbReference type="OrthoDB" id="9796052at2"/>
<evidence type="ECO:0000256" key="2">
    <source>
        <dbReference type="ARBA" id="ARBA00022475"/>
    </source>
</evidence>